<name>A0ABD3PB76_9STRA</name>
<dbReference type="SUPFAM" id="SSF55486">
    <property type="entry name" value="Metalloproteases ('zincins'), catalytic domain"/>
    <property type="match status" value="1"/>
</dbReference>
<keyword evidence="3 6" id="KW-0378">Hydrolase</keyword>
<dbReference type="InterPro" id="IPR045090">
    <property type="entry name" value="Pept_M3A_M3B"/>
</dbReference>
<keyword evidence="1 6" id="KW-0645">Protease</keyword>
<evidence type="ECO:0000256" key="1">
    <source>
        <dbReference type="ARBA" id="ARBA00022670"/>
    </source>
</evidence>
<keyword evidence="4 6" id="KW-0862">Zinc</keyword>
<reference evidence="9 10" key="1">
    <citation type="journal article" date="2020" name="G3 (Bethesda)">
        <title>Improved Reference Genome for Cyclotella cryptica CCMP332, a Model for Cell Wall Morphogenesis, Salinity Adaptation, and Lipid Production in Diatoms (Bacillariophyta).</title>
        <authorList>
            <person name="Roberts W.R."/>
            <person name="Downey K.M."/>
            <person name="Ruck E.C."/>
            <person name="Traller J.C."/>
            <person name="Alverson A.J."/>
        </authorList>
    </citation>
    <scope>NUCLEOTIDE SEQUENCE [LARGE SCALE GENOMIC DNA]</scope>
    <source>
        <strain evidence="9 10">CCMP332</strain>
    </source>
</reference>
<keyword evidence="2 6" id="KW-0479">Metal-binding</keyword>
<proteinExistence type="inferred from homology"/>
<comment type="caution">
    <text evidence="9">The sequence shown here is derived from an EMBL/GenBank/DDBJ whole genome shotgun (WGS) entry which is preliminary data.</text>
</comment>
<feature type="signal peptide" evidence="7">
    <location>
        <begin position="1"/>
        <end position="22"/>
    </location>
</feature>
<dbReference type="Proteomes" id="UP001516023">
    <property type="component" value="Unassembled WGS sequence"/>
</dbReference>
<dbReference type="Gene3D" id="1.10.1370.30">
    <property type="match status" value="2"/>
</dbReference>
<gene>
    <name evidence="9" type="ORF">HJC23_007052</name>
</gene>
<protein>
    <recommendedName>
        <fullName evidence="8">Peptidase M3A/M3B catalytic domain-containing protein</fullName>
    </recommendedName>
</protein>
<evidence type="ECO:0000256" key="3">
    <source>
        <dbReference type="ARBA" id="ARBA00022801"/>
    </source>
</evidence>
<evidence type="ECO:0000256" key="2">
    <source>
        <dbReference type="ARBA" id="ARBA00022723"/>
    </source>
</evidence>
<dbReference type="GO" id="GO:0006508">
    <property type="term" value="P:proteolysis"/>
    <property type="evidence" value="ECO:0007669"/>
    <property type="project" value="UniProtKB-KW"/>
</dbReference>
<feature type="chain" id="PRO_5044873346" description="Peptidase M3A/M3B catalytic domain-containing protein" evidence="7">
    <location>
        <begin position="23"/>
        <end position="678"/>
    </location>
</feature>
<feature type="domain" description="Peptidase M3A/M3B catalytic" evidence="8">
    <location>
        <begin position="201"/>
        <end position="603"/>
    </location>
</feature>
<dbReference type="PANTHER" id="PTHR11804">
    <property type="entry name" value="PROTEASE M3 THIMET OLIGOPEPTIDASE-RELATED"/>
    <property type="match status" value="1"/>
</dbReference>
<organism evidence="9 10">
    <name type="scientific">Cyclotella cryptica</name>
    <dbReference type="NCBI Taxonomy" id="29204"/>
    <lineage>
        <taxon>Eukaryota</taxon>
        <taxon>Sar</taxon>
        <taxon>Stramenopiles</taxon>
        <taxon>Ochrophyta</taxon>
        <taxon>Bacillariophyta</taxon>
        <taxon>Coscinodiscophyceae</taxon>
        <taxon>Thalassiosirophycidae</taxon>
        <taxon>Stephanodiscales</taxon>
        <taxon>Stephanodiscaceae</taxon>
        <taxon>Cyclotella</taxon>
    </lineage>
</organism>
<dbReference type="GO" id="GO:0046872">
    <property type="term" value="F:metal ion binding"/>
    <property type="evidence" value="ECO:0007669"/>
    <property type="project" value="UniProtKB-UniRule"/>
</dbReference>
<dbReference type="AlphaFoldDB" id="A0ABD3PB76"/>
<dbReference type="InterPro" id="IPR001567">
    <property type="entry name" value="Pept_M3A_M3B_dom"/>
</dbReference>
<dbReference type="PANTHER" id="PTHR11804:SF84">
    <property type="entry name" value="SACCHAROLYSIN"/>
    <property type="match status" value="1"/>
</dbReference>
<evidence type="ECO:0000256" key="4">
    <source>
        <dbReference type="ARBA" id="ARBA00022833"/>
    </source>
</evidence>
<dbReference type="GO" id="GO:0008237">
    <property type="term" value="F:metallopeptidase activity"/>
    <property type="evidence" value="ECO:0007669"/>
    <property type="project" value="UniProtKB-KW"/>
</dbReference>
<keyword evidence="5 6" id="KW-0482">Metalloprotease</keyword>
<keyword evidence="7" id="KW-0732">Signal</keyword>
<evidence type="ECO:0000256" key="6">
    <source>
        <dbReference type="RuleBase" id="RU003435"/>
    </source>
</evidence>
<sequence length="678" mass="75828">MDRSRQRIISIMKVVLKAFLSAQTLLQTASFLSPSVLSSARRLPSSVALSSSIGTMTAHTEVNAFIDDTNTSYERLHRAFELQFWGTKMALSGPQYSTEELTRTKSEMEAFLADESKLAKTRELLKIVPADSHHAKTLKMLERTFRCYIMESEEAKALRGEAMKIEGQLEAARNKLSLGAVIDGKFEEMSSVGLRNKVRVDPDENVRKACYEGLTKIGDFVTENGFVELVKVRNRMAKALGYLDFYDYKVTNAEGFGKIALFEILDTLEKGTRPIMEAARKRFAEENGGDDALEPWNLSFKMAGDVTRRMDPYFPFSKSVEMWGRSFAAMNIGYRGATMDLDLLDRKGKYSNGFCHWPQPAWVKSDGSFQPSVTHFTSLADPSAVGSGYTGLTTLMHEAGHAAHFSNIEMPSPLFSQERSPTSVAYAELQSMFLDSLVGDADWMAKYAISKDGEAIPWDLIADKIKATHPYKVFALRGMIAVPYFEKALYEMPEEDVTAESIKALADTVEKDIQGGLSPRPLLSVPHVLSDEASCYYHGYVLAEMGVHQTREYFLKRDGFIADNPKVGPTITEAYWKPGNSEPFLDLVENLTGSPLAGQAWINMLKQSVEDLLKEEKVAYDKKRAESNADSSCDDIDLNMRIRIVDGDDVLADTAVDGSFLATCNRFENYVQERFMKK</sequence>
<evidence type="ECO:0000259" key="8">
    <source>
        <dbReference type="Pfam" id="PF01432"/>
    </source>
</evidence>
<accession>A0ABD3PB76</accession>
<dbReference type="EMBL" id="JABMIG020000232">
    <property type="protein sequence ID" value="KAL3784596.1"/>
    <property type="molecule type" value="Genomic_DNA"/>
</dbReference>
<keyword evidence="10" id="KW-1185">Reference proteome</keyword>
<comment type="similarity">
    <text evidence="6">Belongs to the peptidase M3 family.</text>
</comment>
<evidence type="ECO:0000256" key="7">
    <source>
        <dbReference type="SAM" id="SignalP"/>
    </source>
</evidence>
<evidence type="ECO:0000313" key="10">
    <source>
        <dbReference type="Proteomes" id="UP001516023"/>
    </source>
</evidence>
<evidence type="ECO:0000256" key="5">
    <source>
        <dbReference type="ARBA" id="ARBA00023049"/>
    </source>
</evidence>
<evidence type="ECO:0000313" key="9">
    <source>
        <dbReference type="EMBL" id="KAL3784596.1"/>
    </source>
</evidence>
<comment type="cofactor">
    <cofactor evidence="6">
        <name>Zn(2+)</name>
        <dbReference type="ChEBI" id="CHEBI:29105"/>
    </cofactor>
    <text evidence="6">Binds 1 zinc ion.</text>
</comment>
<dbReference type="Pfam" id="PF01432">
    <property type="entry name" value="Peptidase_M3"/>
    <property type="match status" value="1"/>
</dbReference>